<accession>A0ABT1KPS0</accession>
<keyword evidence="3" id="KW-1185">Reference proteome</keyword>
<feature type="domain" description="AB hydrolase-1" evidence="1">
    <location>
        <begin position="18"/>
        <end position="245"/>
    </location>
</feature>
<sequence>MAANGMTYAAMGEGSQSILFIPGGPGSEIPVGALARKGVLAQLEPYAKAGYTAWHVCRRRDMPVGHSVADMADDYARFIREELGGHVDVVVGESYGGMIAIHLAADHAAMMDRVVLALAAATITDEGRDLDRRWAHARADGRFADAGAISLEYVLHGEERAGLRRQLGPLVGRMFASSSIPPGDLRVEAEAEAAFDARAVLGRITVPVLLVCGDRDQFFSPDIVRETAAGIADCTVVWYEGMGHMRAAMSGRIPRDVLAWLQRAPALQ</sequence>
<comment type="caution">
    <text evidence="2">The sequence shown here is derived from an EMBL/GenBank/DDBJ whole genome shotgun (WGS) entry which is preliminary data.</text>
</comment>
<evidence type="ECO:0000313" key="2">
    <source>
        <dbReference type="EMBL" id="MCP2368896.1"/>
    </source>
</evidence>
<dbReference type="RefSeq" id="WP_157674947.1">
    <property type="nucleotide sequence ID" value="NZ_BMDN01000006.1"/>
</dbReference>
<dbReference type="Pfam" id="PF12697">
    <property type="entry name" value="Abhydrolase_6"/>
    <property type="match status" value="1"/>
</dbReference>
<evidence type="ECO:0000313" key="3">
    <source>
        <dbReference type="Proteomes" id="UP000893823"/>
    </source>
</evidence>
<dbReference type="Gene3D" id="3.40.50.1820">
    <property type="entry name" value="alpha/beta hydrolase"/>
    <property type="match status" value="1"/>
</dbReference>
<dbReference type="PANTHER" id="PTHR43798">
    <property type="entry name" value="MONOACYLGLYCEROL LIPASE"/>
    <property type="match status" value="1"/>
</dbReference>
<proteinExistence type="predicted"/>
<evidence type="ECO:0000259" key="1">
    <source>
        <dbReference type="Pfam" id="PF12697"/>
    </source>
</evidence>
<dbReference type="InterPro" id="IPR050266">
    <property type="entry name" value="AB_hydrolase_sf"/>
</dbReference>
<protein>
    <submittedName>
        <fullName evidence="2">Pimeloyl-ACP methyl ester carboxylesterase</fullName>
    </submittedName>
</protein>
<dbReference type="InterPro" id="IPR029058">
    <property type="entry name" value="AB_hydrolase_fold"/>
</dbReference>
<dbReference type="PANTHER" id="PTHR43798:SF33">
    <property type="entry name" value="HYDROLASE, PUTATIVE (AFU_ORTHOLOGUE AFUA_2G14860)-RELATED"/>
    <property type="match status" value="1"/>
</dbReference>
<name>A0ABT1KPS0_9MICO</name>
<dbReference type="Proteomes" id="UP000893823">
    <property type="component" value="Unassembled WGS sequence"/>
</dbReference>
<dbReference type="EMBL" id="SODL02000006">
    <property type="protein sequence ID" value="MCP2368896.1"/>
    <property type="molecule type" value="Genomic_DNA"/>
</dbReference>
<gene>
    <name evidence="2" type="ORF">BCL57_003075</name>
</gene>
<organism evidence="2 3">
    <name type="scientific">Agromyces flavus</name>
    <dbReference type="NCBI Taxonomy" id="589382"/>
    <lineage>
        <taxon>Bacteria</taxon>
        <taxon>Bacillati</taxon>
        <taxon>Actinomycetota</taxon>
        <taxon>Actinomycetes</taxon>
        <taxon>Micrococcales</taxon>
        <taxon>Microbacteriaceae</taxon>
        <taxon>Agromyces</taxon>
    </lineage>
</organism>
<reference evidence="2" key="1">
    <citation type="submission" date="2022-06" db="EMBL/GenBank/DDBJ databases">
        <title>Genomic Encyclopedia of Type Strains, Phase III (KMG-III): the genomes of soil and plant-associated and newly described type strains.</title>
        <authorList>
            <person name="Whitman W."/>
        </authorList>
    </citation>
    <scope>NUCLEOTIDE SEQUENCE</scope>
    <source>
        <strain evidence="2">CPCC 202695</strain>
    </source>
</reference>
<dbReference type="SUPFAM" id="SSF53474">
    <property type="entry name" value="alpha/beta-Hydrolases"/>
    <property type="match status" value="1"/>
</dbReference>
<dbReference type="InterPro" id="IPR000073">
    <property type="entry name" value="AB_hydrolase_1"/>
</dbReference>